<comment type="caution">
    <text evidence="2">The sequence shown here is derived from an EMBL/GenBank/DDBJ whole genome shotgun (WGS) entry which is preliminary data.</text>
</comment>
<dbReference type="AlphaFoldDB" id="A0A2M7T6Q6"/>
<dbReference type="InterPro" id="IPR052188">
    <property type="entry name" value="Ni-pincer_cofactor_biosynth"/>
</dbReference>
<dbReference type="PIRSF" id="PIRSF006661">
    <property type="entry name" value="PP-lp_UCP006661"/>
    <property type="match status" value="1"/>
</dbReference>
<dbReference type="EMBL" id="PFNG01000224">
    <property type="protein sequence ID" value="PIZ35835.1"/>
    <property type="molecule type" value="Genomic_DNA"/>
</dbReference>
<dbReference type="NCBIfam" id="TIGR00268">
    <property type="entry name" value="ATP-dependent sacrificial sulfur transferase LarE"/>
    <property type="match status" value="1"/>
</dbReference>
<accession>A0A2M7T6Q6</accession>
<dbReference type="CDD" id="cd01990">
    <property type="entry name" value="LarE-like"/>
    <property type="match status" value="1"/>
</dbReference>
<evidence type="ECO:0000313" key="2">
    <source>
        <dbReference type="EMBL" id="PIZ35835.1"/>
    </source>
</evidence>
<dbReference type="PANTHER" id="PTHR43169:SF2">
    <property type="entry name" value="NAD_GMP SYNTHASE DOMAIN-CONTAINING PROTEIN"/>
    <property type="match status" value="1"/>
</dbReference>
<sequence length="272" mass="29998">MTNLPLELQQKHSVLITILNEMGSMLIGYSGGVDSTFLLKSAHDLLGDNVLAVTADSATLTGDELDEAGEVASAIGAAHLAVKTDEFESEDFIANPPERCYYCKKERFSALKDIQAARGFKWVAEGSNADDDNDWRPGTKAVRELGVRSPLKEAGLTKPDIRELSRALGLSTWDKPSAACLASRIPYGERITEDKLNQVAEGERYLKELGFRQLRVRHHGDLAKIEVPADDMQEVIRRADEITTRIKQLGFYFVALDLAGFKSGSMNKVLNK</sequence>
<proteinExistence type="predicted"/>
<dbReference type="Gene3D" id="3.40.50.620">
    <property type="entry name" value="HUPs"/>
    <property type="match status" value="1"/>
</dbReference>
<dbReference type="SUPFAM" id="SSF52402">
    <property type="entry name" value="Adenine nucleotide alpha hydrolases-like"/>
    <property type="match status" value="1"/>
</dbReference>
<dbReference type="GO" id="GO:0016783">
    <property type="term" value="F:sulfurtransferase activity"/>
    <property type="evidence" value="ECO:0007669"/>
    <property type="project" value="InterPro"/>
</dbReference>
<gene>
    <name evidence="2" type="ORF">COY37_09615</name>
</gene>
<protein>
    <submittedName>
        <fullName evidence="2">TIGR00268 family protein</fullName>
    </submittedName>
</protein>
<dbReference type="RefSeq" id="WP_286677890.1">
    <property type="nucleotide sequence ID" value="NZ_MNXI01000044.1"/>
</dbReference>
<dbReference type="InterPro" id="IPR005232">
    <property type="entry name" value="LarE"/>
</dbReference>
<evidence type="ECO:0000256" key="1">
    <source>
        <dbReference type="PIRSR" id="PIRSR006661-1"/>
    </source>
</evidence>
<reference evidence="3" key="1">
    <citation type="submission" date="2017-09" db="EMBL/GenBank/DDBJ databases">
        <title>Depth-based differentiation of microbial function through sediment-hosted aquifers and enrichment of novel symbionts in the deep terrestrial subsurface.</title>
        <authorList>
            <person name="Probst A.J."/>
            <person name="Ladd B."/>
            <person name="Jarett J.K."/>
            <person name="Geller-Mcgrath D.E."/>
            <person name="Sieber C.M.K."/>
            <person name="Emerson J.B."/>
            <person name="Anantharaman K."/>
            <person name="Thomas B.C."/>
            <person name="Malmstrom R."/>
            <person name="Stieglmeier M."/>
            <person name="Klingl A."/>
            <person name="Woyke T."/>
            <person name="Ryan C.M."/>
            <person name="Banfield J.F."/>
        </authorList>
    </citation>
    <scope>NUCLEOTIDE SEQUENCE [LARGE SCALE GENOMIC DNA]</scope>
</reference>
<dbReference type="Proteomes" id="UP000230956">
    <property type="component" value="Unassembled WGS sequence"/>
</dbReference>
<dbReference type="InterPro" id="IPR014729">
    <property type="entry name" value="Rossmann-like_a/b/a_fold"/>
</dbReference>
<name>A0A2M7T6Q6_9ACTN</name>
<organism evidence="2 3">
    <name type="scientific">Candidatus Aquicultor secundus</name>
    <dbReference type="NCBI Taxonomy" id="1973895"/>
    <lineage>
        <taxon>Bacteria</taxon>
        <taxon>Bacillati</taxon>
        <taxon>Actinomycetota</taxon>
        <taxon>Candidatus Aquicultoria</taxon>
        <taxon>Candidatus Aquicultorales</taxon>
        <taxon>Candidatus Aquicultoraceae</taxon>
        <taxon>Candidatus Aquicultor</taxon>
    </lineage>
</organism>
<dbReference type="PANTHER" id="PTHR43169">
    <property type="entry name" value="EXSB FAMILY PROTEIN"/>
    <property type="match status" value="1"/>
</dbReference>
<evidence type="ECO:0000313" key="3">
    <source>
        <dbReference type="Proteomes" id="UP000230956"/>
    </source>
</evidence>
<feature type="active site" description="Nucleophile and sulfur donor" evidence="1">
    <location>
        <position position="180"/>
    </location>
</feature>